<dbReference type="RefSeq" id="XP_005785032.1">
    <property type="nucleotide sequence ID" value="XM_005784975.1"/>
</dbReference>
<comment type="similarity">
    <text evidence="1">Belongs to the 3-beta-HSD family.</text>
</comment>
<proteinExistence type="inferred from homology"/>
<dbReference type="PANTHER" id="PTHR43245">
    <property type="entry name" value="BIFUNCTIONAL POLYMYXIN RESISTANCE PROTEIN ARNA"/>
    <property type="match status" value="1"/>
</dbReference>
<dbReference type="Pfam" id="PF01073">
    <property type="entry name" value="3Beta_HSD"/>
    <property type="match status" value="1"/>
</dbReference>
<dbReference type="InterPro" id="IPR050177">
    <property type="entry name" value="Lipid_A_modif_metabolic_enz"/>
</dbReference>
<dbReference type="PANTHER" id="PTHR43245:SF51">
    <property type="entry name" value="SHORT CHAIN DEHYDROGENASE_REDUCTASE FAMILY 42E, MEMBER 2"/>
    <property type="match status" value="1"/>
</dbReference>
<dbReference type="InterPro" id="IPR002225">
    <property type="entry name" value="3Beta_OHSteriod_DH/Estase"/>
</dbReference>
<dbReference type="PaxDb" id="2903-EOD32603"/>
<accession>A0A0D3KA18</accession>
<dbReference type="KEGG" id="ehx:EMIHUDRAFT_253304"/>
<dbReference type="GO" id="GO:0016616">
    <property type="term" value="F:oxidoreductase activity, acting on the CH-OH group of donors, NAD or NADP as acceptor"/>
    <property type="evidence" value="ECO:0007669"/>
    <property type="project" value="InterPro"/>
</dbReference>
<reference evidence="4" key="2">
    <citation type="submission" date="2024-10" db="UniProtKB">
        <authorList>
            <consortium name="EnsemblProtists"/>
        </authorList>
    </citation>
    <scope>IDENTIFICATION</scope>
</reference>
<protein>
    <recommendedName>
        <fullName evidence="3">3-beta hydroxysteroid dehydrogenase/isomerase domain-containing protein</fullName>
    </recommendedName>
</protein>
<reference evidence="5" key="1">
    <citation type="journal article" date="2013" name="Nature">
        <title>Pan genome of the phytoplankton Emiliania underpins its global distribution.</title>
        <authorList>
            <person name="Read B.A."/>
            <person name="Kegel J."/>
            <person name="Klute M.J."/>
            <person name="Kuo A."/>
            <person name="Lefebvre S.C."/>
            <person name="Maumus F."/>
            <person name="Mayer C."/>
            <person name="Miller J."/>
            <person name="Monier A."/>
            <person name="Salamov A."/>
            <person name="Young J."/>
            <person name="Aguilar M."/>
            <person name="Claverie J.M."/>
            <person name="Frickenhaus S."/>
            <person name="Gonzalez K."/>
            <person name="Herman E.K."/>
            <person name="Lin Y.C."/>
            <person name="Napier J."/>
            <person name="Ogata H."/>
            <person name="Sarno A.F."/>
            <person name="Shmutz J."/>
            <person name="Schroeder D."/>
            <person name="de Vargas C."/>
            <person name="Verret F."/>
            <person name="von Dassow P."/>
            <person name="Valentin K."/>
            <person name="Van de Peer Y."/>
            <person name="Wheeler G."/>
            <person name="Dacks J.B."/>
            <person name="Delwiche C.F."/>
            <person name="Dyhrman S.T."/>
            <person name="Glockner G."/>
            <person name="John U."/>
            <person name="Richards T."/>
            <person name="Worden A.Z."/>
            <person name="Zhang X."/>
            <person name="Grigoriev I.V."/>
            <person name="Allen A.E."/>
            <person name="Bidle K."/>
            <person name="Borodovsky M."/>
            <person name="Bowler C."/>
            <person name="Brownlee C."/>
            <person name="Cock J.M."/>
            <person name="Elias M."/>
            <person name="Gladyshev V.N."/>
            <person name="Groth M."/>
            <person name="Guda C."/>
            <person name="Hadaegh A."/>
            <person name="Iglesias-Rodriguez M.D."/>
            <person name="Jenkins J."/>
            <person name="Jones B.M."/>
            <person name="Lawson T."/>
            <person name="Leese F."/>
            <person name="Lindquist E."/>
            <person name="Lobanov A."/>
            <person name="Lomsadze A."/>
            <person name="Malik S.B."/>
            <person name="Marsh M.E."/>
            <person name="Mackinder L."/>
            <person name="Mock T."/>
            <person name="Mueller-Roeber B."/>
            <person name="Pagarete A."/>
            <person name="Parker M."/>
            <person name="Probert I."/>
            <person name="Quesneville H."/>
            <person name="Raines C."/>
            <person name="Rensing S.A."/>
            <person name="Riano-Pachon D.M."/>
            <person name="Richier S."/>
            <person name="Rokitta S."/>
            <person name="Shiraiwa Y."/>
            <person name="Soanes D.M."/>
            <person name="van der Giezen M."/>
            <person name="Wahlund T.M."/>
            <person name="Williams B."/>
            <person name="Wilson W."/>
            <person name="Wolfe G."/>
            <person name="Wurch L.L."/>
        </authorList>
    </citation>
    <scope>NUCLEOTIDE SEQUENCE</scope>
</reference>
<evidence type="ECO:0000313" key="5">
    <source>
        <dbReference type="Proteomes" id="UP000013827"/>
    </source>
</evidence>
<name>A0A0D3KA18_EMIH1</name>
<evidence type="ECO:0000256" key="2">
    <source>
        <dbReference type="ARBA" id="ARBA00023002"/>
    </source>
</evidence>
<dbReference type="HOGENOM" id="CLU_1484647_0_0_1"/>
<dbReference type="AlphaFoldDB" id="A0A0D3KA18"/>
<keyword evidence="2" id="KW-0560">Oxidoreductase</keyword>
<evidence type="ECO:0000259" key="3">
    <source>
        <dbReference type="Pfam" id="PF01073"/>
    </source>
</evidence>
<evidence type="ECO:0000313" key="4">
    <source>
        <dbReference type="EnsemblProtists" id="EOD32603"/>
    </source>
</evidence>
<dbReference type="SUPFAM" id="SSF51735">
    <property type="entry name" value="NAD(P)-binding Rossmann-fold domains"/>
    <property type="match status" value="1"/>
</dbReference>
<dbReference type="GeneID" id="17277877"/>
<evidence type="ECO:0000256" key="1">
    <source>
        <dbReference type="ARBA" id="ARBA00009219"/>
    </source>
</evidence>
<keyword evidence="5" id="KW-1185">Reference proteome</keyword>
<dbReference type="eggNOG" id="KOG1430">
    <property type="taxonomic scope" value="Eukaryota"/>
</dbReference>
<dbReference type="Gene3D" id="3.40.50.720">
    <property type="entry name" value="NAD(P)-binding Rossmann-like Domain"/>
    <property type="match status" value="1"/>
</dbReference>
<dbReference type="InterPro" id="IPR036291">
    <property type="entry name" value="NAD(P)-bd_dom_sf"/>
</dbReference>
<dbReference type="GO" id="GO:0006694">
    <property type="term" value="P:steroid biosynthetic process"/>
    <property type="evidence" value="ECO:0007669"/>
    <property type="project" value="InterPro"/>
</dbReference>
<dbReference type="STRING" id="2903.R1DAY9"/>
<feature type="domain" description="3-beta hydroxysteroid dehydrogenase/isomerase" evidence="3">
    <location>
        <begin position="28"/>
        <end position="140"/>
    </location>
</feature>
<dbReference type="EnsemblProtists" id="EOD32603">
    <property type="protein sequence ID" value="EOD32603"/>
    <property type="gene ID" value="EMIHUDRAFT_253304"/>
</dbReference>
<organism evidence="4 5">
    <name type="scientific">Emiliania huxleyi (strain CCMP1516)</name>
    <dbReference type="NCBI Taxonomy" id="280463"/>
    <lineage>
        <taxon>Eukaryota</taxon>
        <taxon>Haptista</taxon>
        <taxon>Haptophyta</taxon>
        <taxon>Prymnesiophyceae</taxon>
        <taxon>Isochrysidales</taxon>
        <taxon>Noelaerhabdaceae</taxon>
        <taxon>Emiliania</taxon>
    </lineage>
</organism>
<sequence length="182" mass="19696">MPDLSDHLSPVQAAASRTPRAAVPRVCVVTGGTGFVGARLVEMLVERGAVRCLDIVPPPANAWRHERIKYVTGDVCDEATLDALVEGADCVWHNAAAVGPFHPRELYFKVNYEGSLNVVRACRKAGVPKIVMFDGSDVDGLTEAEMPSLPQESYLQLYAETKAMGGTWRWASSPSRLRAATS</sequence>
<dbReference type="Proteomes" id="UP000013827">
    <property type="component" value="Unassembled WGS sequence"/>
</dbReference>